<organism evidence="5 6">
    <name type="scientific">Paenibacillus typhae</name>
    <dbReference type="NCBI Taxonomy" id="1174501"/>
    <lineage>
        <taxon>Bacteria</taxon>
        <taxon>Bacillati</taxon>
        <taxon>Bacillota</taxon>
        <taxon>Bacilli</taxon>
        <taxon>Bacillales</taxon>
        <taxon>Paenibacillaceae</taxon>
        <taxon>Paenibacillus</taxon>
    </lineage>
</organism>
<feature type="region of interest" description="Disordered" evidence="2">
    <location>
        <begin position="23"/>
        <end position="55"/>
    </location>
</feature>
<evidence type="ECO:0000256" key="3">
    <source>
        <dbReference type="SAM" id="SignalP"/>
    </source>
</evidence>
<sequence>MRKKWMNVLTVAILSVSITACGSAQKNNSDPTPSATTATNAEPTTGTSNSQNSSPVILYTADEGGSITKIDATTYKVIKSIDIDGSVHNVQISPDGKTVGVTVVPTMGEMEEGAGNEQSEHEMNGYAYFFSTSSDELIQKVEVGAHPAHIVFTNDGKYVLVTNNEGNDVSVIDAKSLKIVNSIPTGTGPHGFRISADSKYAYIANMAEDTVSVLDLDAMNEKQKISVGNTPVTTGITSDGKILVVPLNAENAAGVVDLDSSNITKVPVGNGPAQVYISADNKYAVIANQGTEENPSHSISKIDLGTKQVTATTETGTGAHGVVISPDGSKIFVTNMFDNTVTVIDNETNQVITTINVGTTPNGISITP</sequence>
<evidence type="ECO:0000259" key="4">
    <source>
        <dbReference type="Pfam" id="PF21783"/>
    </source>
</evidence>
<proteinExistence type="predicted"/>
<feature type="chain" id="PRO_5038411852" evidence="3">
    <location>
        <begin position="21"/>
        <end position="368"/>
    </location>
</feature>
<dbReference type="PANTHER" id="PTHR47197">
    <property type="entry name" value="PROTEIN NIRF"/>
    <property type="match status" value="1"/>
</dbReference>
<evidence type="ECO:0000256" key="1">
    <source>
        <dbReference type="ARBA" id="ARBA00022729"/>
    </source>
</evidence>
<evidence type="ECO:0000256" key="2">
    <source>
        <dbReference type="SAM" id="MobiDB-lite"/>
    </source>
</evidence>
<keyword evidence="6" id="KW-1185">Reference proteome</keyword>
<dbReference type="OrthoDB" id="55891at2"/>
<dbReference type="Gene3D" id="2.130.10.10">
    <property type="entry name" value="YVTN repeat-like/Quinoprotein amine dehydrogenase"/>
    <property type="match status" value="3"/>
</dbReference>
<dbReference type="SUPFAM" id="SSF50974">
    <property type="entry name" value="Nitrous oxide reductase, N-terminal domain"/>
    <property type="match status" value="1"/>
</dbReference>
<feature type="domain" description="YNCE-like beta-propeller" evidence="4">
    <location>
        <begin position="237"/>
        <end position="364"/>
    </location>
</feature>
<accession>A0A1G8QKE4</accession>
<dbReference type="PANTHER" id="PTHR47197:SF3">
    <property type="entry name" value="DIHYDRO-HEME D1 DEHYDROGENASE"/>
    <property type="match status" value="1"/>
</dbReference>
<feature type="signal peptide" evidence="3">
    <location>
        <begin position="1"/>
        <end position="20"/>
    </location>
</feature>
<evidence type="ECO:0000313" key="6">
    <source>
        <dbReference type="Proteomes" id="UP000199050"/>
    </source>
</evidence>
<dbReference type="InterPro" id="IPR011964">
    <property type="entry name" value="YVTN_b-propeller_repeat"/>
</dbReference>
<dbReference type="Pfam" id="PF21783">
    <property type="entry name" value="YNCE"/>
    <property type="match status" value="2"/>
</dbReference>
<dbReference type="InterPro" id="IPR051200">
    <property type="entry name" value="Host-pathogen_enzymatic-act"/>
</dbReference>
<dbReference type="NCBIfam" id="TIGR02276">
    <property type="entry name" value="beta_rpt_yvtn"/>
    <property type="match status" value="2"/>
</dbReference>
<reference evidence="6" key="1">
    <citation type="submission" date="2016-10" db="EMBL/GenBank/DDBJ databases">
        <authorList>
            <person name="Varghese N."/>
            <person name="Submissions S."/>
        </authorList>
    </citation>
    <scope>NUCLEOTIDE SEQUENCE [LARGE SCALE GENOMIC DNA]</scope>
    <source>
        <strain evidence="6">CGMCC 1.11012</strain>
    </source>
</reference>
<keyword evidence="1 3" id="KW-0732">Signal</keyword>
<dbReference type="EMBL" id="FNDX01000011">
    <property type="protein sequence ID" value="SDJ05177.1"/>
    <property type="molecule type" value="Genomic_DNA"/>
</dbReference>
<name>A0A1G8QKE4_9BACL</name>
<dbReference type="InterPro" id="IPR015943">
    <property type="entry name" value="WD40/YVTN_repeat-like_dom_sf"/>
</dbReference>
<dbReference type="AlphaFoldDB" id="A0A1G8QKE4"/>
<dbReference type="Proteomes" id="UP000199050">
    <property type="component" value="Unassembled WGS sequence"/>
</dbReference>
<feature type="compositionally biased region" description="Low complexity" evidence="2">
    <location>
        <begin position="29"/>
        <end position="48"/>
    </location>
</feature>
<feature type="domain" description="YNCE-like beta-propeller" evidence="4">
    <location>
        <begin position="140"/>
        <end position="232"/>
    </location>
</feature>
<dbReference type="InterPro" id="IPR011045">
    <property type="entry name" value="N2O_reductase_N"/>
</dbReference>
<evidence type="ECO:0000313" key="5">
    <source>
        <dbReference type="EMBL" id="SDJ05177.1"/>
    </source>
</evidence>
<protein>
    <submittedName>
        <fullName evidence="5">40-residue YVTN family beta-propeller repeat-containing protein</fullName>
    </submittedName>
</protein>
<dbReference type="PROSITE" id="PS51257">
    <property type="entry name" value="PROKAR_LIPOPROTEIN"/>
    <property type="match status" value="1"/>
</dbReference>
<gene>
    <name evidence="5" type="ORF">SAMN05216192_11152</name>
</gene>
<dbReference type="RefSeq" id="WP_090714425.1">
    <property type="nucleotide sequence ID" value="NZ_CBCSKY010000009.1"/>
</dbReference>
<dbReference type="InterPro" id="IPR048433">
    <property type="entry name" value="YNCE-like_beta-prop"/>
</dbReference>
<dbReference type="STRING" id="1174501.SAMN05216192_11152"/>